<dbReference type="Pfam" id="PF03815">
    <property type="entry name" value="LCCL"/>
    <property type="match status" value="1"/>
</dbReference>
<sequence>MEGRPSGEEEPIVPRVGIASARYPTLGYIRQRDKACAGGSFNISDNGNVNISDHGDTNLATCAHLCTASGSCGAFVHVPGDSPTSCRLKRACPAPTNLTGADLYFKRLCNATAALVWGRTESVFTIVCPPGCASVAGPIYGDGMYSISSPVCKAAVHHGWLRDELGGAVTVRRHSPNLARTPLTSTRNGVTTLGYNGANETSFHFVHGCGSVISAASRTTEFYSNSPFDQDSECKLYIIGNPGGMIAPLYGYSLTGGDKLETHCGPNKMFFVEKFTNLTADDGQFAVPDVHEAYFTLTTGSQDAGQYLRVTGWGTWNLPLHCPYGWRALAGSCYYIGGTEVPYETAVSACHNMAAHVVEVNSEREEEILRAMTSSKAPGDYWVGLRFSQSKSWYNWWRQVPLAAQSSWWADGTDQTAAFGSDTCVIMDGTAGYRWTTQHCGLGARVICETEDA</sequence>
<feature type="domain" description="LCCL" evidence="2">
    <location>
        <begin position="126"/>
        <end position="171"/>
    </location>
</feature>
<dbReference type="PROSITE" id="PS50820">
    <property type="entry name" value="LCCL"/>
    <property type="match status" value="1"/>
</dbReference>
<dbReference type="InterPro" id="IPR036609">
    <property type="entry name" value="LCCL_sf"/>
</dbReference>
<feature type="domain" description="C-type lectin" evidence="1">
    <location>
        <begin position="329"/>
        <end position="449"/>
    </location>
</feature>
<dbReference type="InterPro" id="IPR016187">
    <property type="entry name" value="CTDL_fold"/>
</dbReference>
<dbReference type="Gene3D" id="3.10.100.10">
    <property type="entry name" value="Mannose-Binding Protein A, subunit A"/>
    <property type="match status" value="1"/>
</dbReference>
<dbReference type="PANTHER" id="PTHR31331">
    <property type="entry name" value="LCCL DOMAIN PROTEIN (AFU_ORTHOLOGUE AFUA_5G08630)"/>
    <property type="match status" value="1"/>
</dbReference>
<dbReference type="Proteomes" id="UP000838412">
    <property type="component" value="Chromosome 2"/>
</dbReference>
<dbReference type="PANTHER" id="PTHR31331:SF1">
    <property type="entry name" value="CYSTEINE RICH SECRETORY PROTEIN LCCL DOMAIN CONTAINING 2"/>
    <property type="match status" value="1"/>
</dbReference>
<dbReference type="InterPro" id="IPR016186">
    <property type="entry name" value="C-type_lectin-like/link_sf"/>
</dbReference>
<reference evidence="3" key="1">
    <citation type="submission" date="2022-01" db="EMBL/GenBank/DDBJ databases">
        <authorList>
            <person name="Braso-Vives M."/>
        </authorList>
    </citation>
    <scope>NUCLEOTIDE SEQUENCE</scope>
</reference>
<gene>
    <name evidence="3" type="primary">CLEC4E</name>
    <name evidence="3" type="ORF">BLAG_LOCUS14627</name>
</gene>
<dbReference type="SUPFAM" id="SSF56436">
    <property type="entry name" value="C-type lectin-like"/>
    <property type="match status" value="1"/>
</dbReference>
<accession>A0A8K0EPH3</accession>
<dbReference type="CDD" id="cd00037">
    <property type="entry name" value="CLECT"/>
    <property type="match status" value="1"/>
</dbReference>
<dbReference type="SMART" id="SM00603">
    <property type="entry name" value="LCCL"/>
    <property type="match status" value="1"/>
</dbReference>
<keyword evidence="4" id="KW-1185">Reference proteome</keyword>
<evidence type="ECO:0000313" key="4">
    <source>
        <dbReference type="Proteomes" id="UP000838412"/>
    </source>
</evidence>
<evidence type="ECO:0000259" key="1">
    <source>
        <dbReference type="PROSITE" id="PS50041"/>
    </source>
</evidence>
<dbReference type="EMBL" id="OV696687">
    <property type="protein sequence ID" value="CAH1255658.1"/>
    <property type="molecule type" value="Genomic_DNA"/>
</dbReference>
<dbReference type="InterPro" id="IPR051957">
    <property type="entry name" value="CRISP-LCCL_domain"/>
</dbReference>
<protein>
    <submittedName>
        <fullName evidence="3">CLEC4E protein</fullName>
    </submittedName>
</protein>
<dbReference type="AlphaFoldDB" id="A0A8K0EPH3"/>
<dbReference type="Gene3D" id="2.170.130.20">
    <property type="entry name" value="LCCL-like domain"/>
    <property type="match status" value="1"/>
</dbReference>
<dbReference type="InterPro" id="IPR004043">
    <property type="entry name" value="LCCL"/>
</dbReference>
<dbReference type="SMART" id="SM00034">
    <property type="entry name" value="CLECT"/>
    <property type="match status" value="1"/>
</dbReference>
<name>A0A8K0EPH3_BRALA</name>
<dbReference type="Pfam" id="PF00059">
    <property type="entry name" value="Lectin_C"/>
    <property type="match status" value="1"/>
</dbReference>
<evidence type="ECO:0000259" key="2">
    <source>
        <dbReference type="PROSITE" id="PS50820"/>
    </source>
</evidence>
<dbReference type="OrthoDB" id="8950604at2759"/>
<organism evidence="3 4">
    <name type="scientific">Branchiostoma lanceolatum</name>
    <name type="common">Common lancelet</name>
    <name type="synonym">Amphioxus lanceolatum</name>
    <dbReference type="NCBI Taxonomy" id="7740"/>
    <lineage>
        <taxon>Eukaryota</taxon>
        <taxon>Metazoa</taxon>
        <taxon>Chordata</taxon>
        <taxon>Cephalochordata</taxon>
        <taxon>Leptocardii</taxon>
        <taxon>Amphioxiformes</taxon>
        <taxon>Branchiostomatidae</taxon>
        <taxon>Branchiostoma</taxon>
    </lineage>
</organism>
<dbReference type="InterPro" id="IPR001304">
    <property type="entry name" value="C-type_lectin-like"/>
</dbReference>
<proteinExistence type="predicted"/>
<dbReference type="SUPFAM" id="SSF69848">
    <property type="entry name" value="LCCL domain"/>
    <property type="match status" value="1"/>
</dbReference>
<evidence type="ECO:0000313" key="3">
    <source>
        <dbReference type="EMBL" id="CAH1255658.1"/>
    </source>
</evidence>
<dbReference type="PROSITE" id="PS50041">
    <property type="entry name" value="C_TYPE_LECTIN_2"/>
    <property type="match status" value="1"/>
</dbReference>